<feature type="modified residue" description="O-(pantetheine 4'-phosphoryl)serine" evidence="7">
    <location>
        <position position="34"/>
    </location>
</feature>
<dbReference type="Gene3D" id="1.10.1200.10">
    <property type="entry name" value="ACP-like"/>
    <property type="match status" value="1"/>
</dbReference>
<dbReference type="SUPFAM" id="SSF47336">
    <property type="entry name" value="ACP-like"/>
    <property type="match status" value="1"/>
</dbReference>
<reference evidence="11" key="1">
    <citation type="submission" date="2012-11" db="EMBL/GenBank/DDBJ databases">
        <title>Dependencies among metagenomic species, viruses, plasmids and units of genetic variation.</title>
        <authorList>
            <person name="Nielsen H.B."/>
            <person name="Almeida M."/>
            <person name="Juncker A.S."/>
            <person name="Rasmussen S."/>
            <person name="Li J."/>
            <person name="Sunagawa S."/>
            <person name="Plichta D."/>
            <person name="Gautier L."/>
            <person name="Le Chatelier E."/>
            <person name="Peletier E."/>
            <person name="Bonde I."/>
            <person name="Nielsen T."/>
            <person name="Manichanh C."/>
            <person name="Arumugam M."/>
            <person name="Batto J."/>
            <person name="Santos M.B.Q.D."/>
            <person name="Blom N."/>
            <person name="Borruel N."/>
            <person name="Burgdorf K.S."/>
            <person name="Boumezbeur F."/>
            <person name="Casellas F."/>
            <person name="Dore J."/>
            <person name="Guarner F."/>
            <person name="Hansen T."/>
            <person name="Hildebrand F."/>
            <person name="Kaas R.S."/>
            <person name="Kennedy S."/>
            <person name="Kristiansen K."/>
            <person name="Kultima J.R."/>
            <person name="Leonard P."/>
            <person name="Levenez F."/>
            <person name="Lund O."/>
            <person name="Moumen B."/>
            <person name="Le Paslier D."/>
            <person name="Pons N."/>
            <person name="Pedersen O."/>
            <person name="Prifti E."/>
            <person name="Qin J."/>
            <person name="Raes J."/>
            <person name="Tap J."/>
            <person name="Tims S."/>
            <person name="Ussery D.W."/>
            <person name="Yamada T."/>
            <person name="MetaHit consortium"/>
            <person name="Renault P."/>
            <person name="Sicheritz-Ponten T."/>
            <person name="Bork P."/>
            <person name="Wang J."/>
            <person name="Brunak S."/>
            <person name="Ehrlich S.D."/>
        </authorList>
    </citation>
    <scope>NUCLEOTIDE SEQUENCE [LARGE SCALE GENOMIC DNA]</scope>
</reference>
<dbReference type="HAMAP" id="MF_01217">
    <property type="entry name" value="Acyl_carrier"/>
    <property type="match status" value="1"/>
</dbReference>
<comment type="similarity">
    <text evidence="7">Belongs to the acyl carrier protein (ACP) family.</text>
</comment>
<evidence type="ECO:0000256" key="8">
    <source>
        <dbReference type="NCBIfam" id="TIGR00517"/>
    </source>
</evidence>
<dbReference type="Pfam" id="PF00550">
    <property type="entry name" value="PP-binding"/>
    <property type="match status" value="1"/>
</dbReference>
<dbReference type="InterPro" id="IPR003231">
    <property type="entry name" value="ACP"/>
</dbReference>
<proteinExistence type="inferred from homology"/>
<dbReference type="GO" id="GO:0000036">
    <property type="term" value="F:acyl carrier activity"/>
    <property type="evidence" value="ECO:0007669"/>
    <property type="project" value="UniProtKB-UniRule"/>
</dbReference>
<evidence type="ECO:0000313" key="13">
    <source>
        <dbReference type="Proteomes" id="UP000017938"/>
    </source>
</evidence>
<keyword evidence="6 7" id="KW-0275">Fatty acid biosynthesis</keyword>
<comment type="PTM">
    <text evidence="7">4'-phosphopantetheine is transferred from CoA to a specific serine of apo-ACP by AcpS. This modification is essential for activity because fatty acids are bound in thioester linkage to the sulfhydryl of the prosthetic group.</text>
</comment>
<dbReference type="InterPro" id="IPR036736">
    <property type="entry name" value="ACP-like_sf"/>
</dbReference>
<dbReference type="GO" id="GO:0005737">
    <property type="term" value="C:cytoplasm"/>
    <property type="evidence" value="ECO:0007669"/>
    <property type="project" value="UniProtKB-SubCell"/>
</dbReference>
<sequence length="74" mass="8428">MYDKVVEIIARQLQIDTDMIDEHTKIMEDLGADSLDVVEMLMAMEDSFGITVPDEDIEELVTVSDIVEYVESNM</sequence>
<evidence type="ECO:0000256" key="6">
    <source>
        <dbReference type="ARBA" id="ARBA00023160"/>
    </source>
</evidence>
<evidence type="ECO:0000256" key="9">
    <source>
        <dbReference type="RuleBase" id="RU003545"/>
    </source>
</evidence>
<keyword evidence="2 7" id="KW-0444">Lipid biosynthesis</keyword>
<organism evidence="11 13">
    <name type="scientific">Candidatus Colimorpha enterica</name>
    <dbReference type="NCBI Taxonomy" id="3083063"/>
    <lineage>
        <taxon>Bacteria</taxon>
        <taxon>Pseudomonadati</taxon>
        <taxon>Bacteroidota</taxon>
        <taxon>Bacteroidia</taxon>
        <taxon>Bacteroidales</taxon>
        <taxon>Candidatus Colimorpha</taxon>
    </lineage>
</organism>
<keyword evidence="3 7" id="KW-0597">Phosphoprotein</keyword>
<evidence type="ECO:0000313" key="12">
    <source>
        <dbReference type="EMBL" id="MCI5755574.1"/>
    </source>
</evidence>
<dbReference type="GO" id="GO:0000035">
    <property type="term" value="F:acyl binding"/>
    <property type="evidence" value="ECO:0007669"/>
    <property type="project" value="TreeGrafter"/>
</dbReference>
<evidence type="ECO:0000313" key="14">
    <source>
        <dbReference type="Proteomes" id="UP001139365"/>
    </source>
</evidence>
<evidence type="ECO:0000256" key="5">
    <source>
        <dbReference type="ARBA" id="ARBA00023098"/>
    </source>
</evidence>
<keyword evidence="7" id="KW-0963">Cytoplasm</keyword>
<evidence type="ECO:0000256" key="4">
    <source>
        <dbReference type="ARBA" id="ARBA00022832"/>
    </source>
</evidence>
<dbReference type="UniPathway" id="UPA00094"/>
<comment type="caution">
    <text evidence="11">The sequence shown here is derived from an EMBL/GenBank/DDBJ whole genome shotgun (WGS) entry which is preliminary data.</text>
</comment>
<keyword evidence="4 7" id="KW-0276">Fatty acid metabolism</keyword>
<dbReference type="EMBL" id="CBFW010000248">
    <property type="protein sequence ID" value="CDC74750.1"/>
    <property type="molecule type" value="Genomic_DNA"/>
</dbReference>
<dbReference type="PROSITE" id="PS00012">
    <property type="entry name" value="PHOSPHOPANTETHEINE"/>
    <property type="match status" value="1"/>
</dbReference>
<evidence type="ECO:0000256" key="1">
    <source>
        <dbReference type="ARBA" id="ARBA00022450"/>
    </source>
</evidence>
<dbReference type="NCBIfam" id="NF002150">
    <property type="entry name" value="PRK00982.1-4"/>
    <property type="match status" value="1"/>
</dbReference>
<evidence type="ECO:0000256" key="3">
    <source>
        <dbReference type="ARBA" id="ARBA00022553"/>
    </source>
</evidence>
<dbReference type="Proteomes" id="UP000017938">
    <property type="component" value="Unassembled WGS sequence"/>
</dbReference>
<dbReference type="Proteomes" id="UP001139365">
    <property type="component" value="Unassembled WGS sequence"/>
</dbReference>
<dbReference type="InterPro" id="IPR006162">
    <property type="entry name" value="Ppantetheine_attach_site"/>
</dbReference>
<evidence type="ECO:0000259" key="10">
    <source>
        <dbReference type="PROSITE" id="PS50075"/>
    </source>
</evidence>
<dbReference type="NCBIfam" id="TIGR00517">
    <property type="entry name" value="acyl_carrier"/>
    <property type="match status" value="1"/>
</dbReference>
<keyword evidence="1 7" id="KW-0596">Phosphopantetheine</keyword>
<dbReference type="STRING" id="1263015.BN580_01608"/>
<protein>
    <recommendedName>
        <fullName evidence="7 8">Acyl carrier protein</fullName>
        <shortName evidence="7">ACP</shortName>
    </recommendedName>
</protein>
<dbReference type="PANTHER" id="PTHR20863:SF76">
    <property type="entry name" value="CARRIER DOMAIN-CONTAINING PROTEIN"/>
    <property type="match status" value="1"/>
</dbReference>
<comment type="PTM">
    <text evidence="9">4'-phosphopantetheine is transferred from CoA to a specific serine of apo-ACP by acpS.</text>
</comment>
<comment type="function">
    <text evidence="7 9">Carrier of the growing fatty acid chain in fatty acid biosynthesis.</text>
</comment>
<comment type="pathway">
    <text evidence="7 9">Lipid metabolism; fatty acid biosynthesis.</text>
</comment>
<name>R6TRE0_9BACT</name>
<keyword evidence="5 7" id="KW-0443">Lipid metabolism</keyword>
<dbReference type="InterPro" id="IPR009081">
    <property type="entry name" value="PP-bd_ACP"/>
</dbReference>
<dbReference type="AlphaFoldDB" id="R6TRE0"/>
<comment type="subcellular location">
    <subcellularLocation>
        <location evidence="7">Cytoplasm</location>
    </subcellularLocation>
</comment>
<dbReference type="EMBL" id="JALEMU010000071">
    <property type="protein sequence ID" value="MCI5755574.1"/>
    <property type="molecule type" value="Genomic_DNA"/>
</dbReference>
<evidence type="ECO:0000313" key="11">
    <source>
        <dbReference type="EMBL" id="CDC74750.1"/>
    </source>
</evidence>
<dbReference type="PROSITE" id="PS50075">
    <property type="entry name" value="CARRIER"/>
    <property type="match status" value="1"/>
</dbReference>
<evidence type="ECO:0000256" key="7">
    <source>
        <dbReference type="HAMAP-Rule" id="MF_01217"/>
    </source>
</evidence>
<reference evidence="12 14" key="2">
    <citation type="submission" date="2022-03" db="EMBL/GenBank/DDBJ databases">
        <title>Metagenome-assembled genomes from swine fecal metagenomes.</title>
        <authorList>
            <person name="Holman D.B."/>
            <person name="Kommadath A."/>
        </authorList>
    </citation>
    <scope>NUCLEOTIDE SEQUENCE [LARGE SCALE GENOMIC DNA]</scope>
    <source>
        <strain evidence="12">SUG147</strain>
    </source>
</reference>
<dbReference type="PANTHER" id="PTHR20863">
    <property type="entry name" value="ACYL CARRIER PROTEIN"/>
    <property type="match status" value="1"/>
</dbReference>
<gene>
    <name evidence="7 12" type="primary">acpP</name>
    <name evidence="11" type="ORF">BN580_01608</name>
    <name evidence="12" type="ORF">MR241_04695</name>
</gene>
<accession>R6TRE0</accession>
<feature type="domain" description="Carrier" evidence="10">
    <location>
        <begin position="1"/>
        <end position="74"/>
    </location>
</feature>
<evidence type="ECO:0000256" key="2">
    <source>
        <dbReference type="ARBA" id="ARBA00022516"/>
    </source>
</evidence>
<dbReference type="NCBIfam" id="NF002148">
    <property type="entry name" value="PRK00982.1-2"/>
    <property type="match status" value="1"/>
</dbReference>